<dbReference type="Proteomes" id="UP000003344">
    <property type="component" value="Unassembled WGS sequence"/>
</dbReference>
<evidence type="ECO:0000313" key="2">
    <source>
        <dbReference type="Proteomes" id="UP000003344"/>
    </source>
</evidence>
<accession>D2ZTD0</accession>
<gene>
    <name evidence="1" type="ORF">NEIMUCOT_03866</name>
</gene>
<dbReference type="EMBL" id="ACDX02000002">
    <property type="protein sequence ID" value="EFC89450.1"/>
    <property type="molecule type" value="Genomic_DNA"/>
</dbReference>
<proteinExistence type="predicted"/>
<protein>
    <submittedName>
        <fullName evidence="1">Uncharacterized protein</fullName>
    </submittedName>
</protein>
<dbReference type="AlphaFoldDB" id="D2ZTD0"/>
<reference evidence="1 2" key="1">
    <citation type="submission" date="2009-10" db="EMBL/GenBank/DDBJ databases">
        <authorList>
            <person name="Weinstock G."/>
            <person name="Sodergren E."/>
            <person name="Clifton S."/>
            <person name="Fulton L."/>
            <person name="Fulton B."/>
            <person name="Courtney L."/>
            <person name="Fronick C."/>
            <person name="Harrison M."/>
            <person name="Strong C."/>
            <person name="Farmer C."/>
            <person name="Delahaunty K."/>
            <person name="Markovic C."/>
            <person name="Hall O."/>
            <person name="Minx P."/>
            <person name="Tomlinson C."/>
            <person name="Mitreva M."/>
            <person name="Nelson J."/>
            <person name="Hou S."/>
            <person name="Wollam A."/>
            <person name="Pepin K.H."/>
            <person name="Johnson M."/>
            <person name="Bhonagiri V."/>
            <person name="Nash W.E."/>
            <person name="Warren W."/>
            <person name="Chinwalla A."/>
            <person name="Mardis E.R."/>
            <person name="Wilson R.K."/>
        </authorList>
    </citation>
    <scope>NUCLEOTIDE SEQUENCE [LARGE SCALE GENOMIC DNA]</scope>
    <source>
        <strain evidence="2">ATCC 25996 / DSM 4631 / NCTC 10774 / M26</strain>
    </source>
</reference>
<organism evidence="1 2">
    <name type="scientific">Neisseria mucosa (strain ATCC 25996 / DSM 4631 / NCTC 10774 / M26)</name>
    <dbReference type="NCBI Taxonomy" id="546266"/>
    <lineage>
        <taxon>Bacteria</taxon>
        <taxon>Pseudomonadati</taxon>
        <taxon>Pseudomonadota</taxon>
        <taxon>Betaproteobacteria</taxon>
        <taxon>Neisseriales</taxon>
        <taxon>Neisseriaceae</taxon>
        <taxon>Neisseria</taxon>
    </lineage>
</organism>
<name>D2ZTD0_NEIM2</name>
<evidence type="ECO:0000313" key="1">
    <source>
        <dbReference type="EMBL" id="EFC89450.1"/>
    </source>
</evidence>
<comment type="caution">
    <text evidence="1">The sequence shown here is derived from an EMBL/GenBank/DDBJ whole genome shotgun (WGS) entry which is preliminary data.</text>
</comment>
<sequence length="98" mass="11206">MLNALRFFGVAALFENIDDVQKRGAFQADVDERALHSRQYAAHHAQINIADQTMTAVALDVQLADIVFFQHRHARFLRRNVDEHGFGRTDGVLRDRDS</sequence>
<dbReference type="STRING" id="546266.NEIMUCOT_03866"/>